<gene>
    <name evidence="9" type="ORF">H6X83_10790</name>
</gene>
<evidence type="ECO:0000256" key="5">
    <source>
        <dbReference type="ARBA" id="ARBA00023125"/>
    </source>
</evidence>
<evidence type="ECO:0000313" key="9">
    <source>
        <dbReference type="EMBL" id="QNO17418.1"/>
    </source>
</evidence>
<dbReference type="Pfam" id="PF01475">
    <property type="entry name" value="FUR"/>
    <property type="match status" value="1"/>
</dbReference>
<evidence type="ECO:0000256" key="6">
    <source>
        <dbReference type="ARBA" id="ARBA00023163"/>
    </source>
</evidence>
<dbReference type="InterPro" id="IPR002481">
    <property type="entry name" value="FUR"/>
</dbReference>
<keyword evidence="10" id="KW-1185">Reference proteome</keyword>
<comment type="similarity">
    <text evidence="1">Belongs to the Fur family.</text>
</comment>
<evidence type="ECO:0000256" key="8">
    <source>
        <dbReference type="PIRSR" id="PIRSR602481-2"/>
    </source>
</evidence>
<feature type="binding site" evidence="7">
    <location>
        <position position="132"/>
    </location>
    <ligand>
        <name>Zn(2+)</name>
        <dbReference type="ChEBI" id="CHEBI:29105"/>
    </ligand>
</feature>
<dbReference type="GO" id="GO:1900376">
    <property type="term" value="P:regulation of secondary metabolite biosynthetic process"/>
    <property type="evidence" value="ECO:0007669"/>
    <property type="project" value="TreeGrafter"/>
</dbReference>
<proteinExistence type="inferred from homology"/>
<reference evidence="9 10" key="1">
    <citation type="submission" date="2020-08" db="EMBL/GenBank/DDBJ databases">
        <authorList>
            <person name="Ren C."/>
            <person name="Gu Y."/>
            <person name="Xu Y."/>
        </authorList>
    </citation>
    <scope>NUCLEOTIDE SEQUENCE [LARGE SCALE GENOMIC DNA]</scope>
    <source>
        <strain evidence="9 10">LBM18003</strain>
    </source>
</reference>
<dbReference type="GO" id="GO:0003700">
    <property type="term" value="F:DNA-binding transcription factor activity"/>
    <property type="evidence" value="ECO:0007669"/>
    <property type="project" value="InterPro"/>
</dbReference>
<dbReference type="GO" id="GO:0008270">
    <property type="term" value="F:zinc ion binding"/>
    <property type="evidence" value="ECO:0007669"/>
    <property type="project" value="TreeGrafter"/>
</dbReference>
<feature type="binding site" evidence="8">
    <location>
        <position position="121"/>
    </location>
    <ligand>
        <name>Fe cation</name>
        <dbReference type="ChEBI" id="CHEBI:24875"/>
    </ligand>
</feature>
<keyword evidence="2" id="KW-0678">Repressor</keyword>
<protein>
    <submittedName>
        <fullName evidence="9">Transcriptional repressor</fullName>
    </submittedName>
</protein>
<feature type="binding site" evidence="8">
    <location>
        <position position="83"/>
    </location>
    <ligand>
        <name>Fe cation</name>
        <dbReference type="ChEBI" id="CHEBI:24875"/>
    </ligand>
</feature>
<evidence type="ECO:0000256" key="4">
    <source>
        <dbReference type="ARBA" id="ARBA00023015"/>
    </source>
</evidence>
<feature type="binding site" evidence="8">
    <location>
        <position position="104"/>
    </location>
    <ligand>
        <name>Fe cation</name>
        <dbReference type="ChEBI" id="CHEBI:24875"/>
    </ligand>
</feature>
<dbReference type="CDD" id="cd07153">
    <property type="entry name" value="Fur_like"/>
    <property type="match status" value="1"/>
</dbReference>
<keyword evidence="6" id="KW-0804">Transcription</keyword>
<dbReference type="EMBL" id="CP060696">
    <property type="protein sequence ID" value="QNO17418.1"/>
    <property type="molecule type" value="Genomic_DNA"/>
</dbReference>
<dbReference type="KEGG" id="caml:H6X83_10790"/>
<keyword evidence="8" id="KW-0408">Iron</keyword>
<evidence type="ECO:0000256" key="1">
    <source>
        <dbReference type="ARBA" id="ARBA00007957"/>
    </source>
</evidence>
<dbReference type="PANTHER" id="PTHR33202:SF7">
    <property type="entry name" value="FERRIC UPTAKE REGULATION PROTEIN"/>
    <property type="match status" value="1"/>
</dbReference>
<feature type="binding site" evidence="7">
    <location>
        <position position="129"/>
    </location>
    <ligand>
        <name>Zn(2+)</name>
        <dbReference type="ChEBI" id="CHEBI:29105"/>
    </ligand>
</feature>
<organism evidence="9 10">
    <name type="scientific">Caproicibacterium amylolyticum</name>
    <dbReference type="NCBI Taxonomy" id="2766537"/>
    <lineage>
        <taxon>Bacteria</taxon>
        <taxon>Bacillati</taxon>
        <taxon>Bacillota</taxon>
        <taxon>Clostridia</taxon>
        <taxon>Eubacteriales</taxon>
        <taxon>Oscillospiraceae</taxon>
        <taxon>Caproicibacterium</taxon>
    </lineage>
</organism>
<comment type="cofactor">
    <cofactor evidence="7">
        <name>Zn(2+)</name>
        <dbReference type="ChEBI" id="CHEBI:29105"/>
    </cofactor>
    <text evidence="7">Binds 1 zinc ion per subunit.</text>
</comment>
<accession>A0A7G9WFF6</accession>
<dbReference type="InterPro" id="IPR036390">
    <property type="entry name" value="WH_DNA-bd_sf"/>
</dbReference>
<dbReference type="PANTHER" id="PTHR33202">
    <property type="entry name" value="ZINC UPTAKE REGULATION PROTEIN"/>
    <property type="match status" value="1"/>
</dbReference>
<keyword evidence="3 7" id="KW-0862">Zinc</keyword>
<evidence type="ECO:0000313" key="10">
    <source>
        <dbReference type="Proteomes" id="UP000516046"/>
    </source>
</evidence>
<dbReference type="Gene3D" id="1.10.10.10">
    <property type="entry name" value="Winged helix-like DNA-binding domain superfamily/Winged helix DNA-binding domain"/>
    <property type="match status" value="1"/>
</dbReference>
<keyword evidence="5" id="KW-0238">DNA-binding</keyword>
<feature type="binding site" evidence="7">
    <location>
        <position position="92"/>
    </location>
    <ligand>
        <name>Zn(2+)</name>
        <dbReference type="ChEBI" id="CHEBI:29105"/>
    </ligand>
</feature>
<name>A0A7G9WFF6_9FIRM</name>
<keyword evidence="4" id="KW-0805">Transcription regulation</keyword>
<evidence type="ECO:0000256" key="7">
    <source>
        <dbReference type="PIRSR" id="PIRSR602481-1"/>
    </source>
</evidence>
<dbReference type="GO" id="GO:0045892">
    <property type="term" value="P:negative regulation of DNA-templated transcription"/>
    <property type="evidence" value="ECO:0007669"/>
    <property type="project" value="TreeGrafter"/>
</dbReference>
<evidence type="ECO:0000256" key="3">
    <source>
        <dbReference type="ARBA" id="ARBA00022833"/>
    </source>
</evidence>
<comment type="cofactor">
    <cofactor evidence="8">
        <name>Mn(2+)</name>
        <dbReference type="ChEBI" id="CHEBI:29035"/>
    </cofactor>
    <cofactor evidence="8">
        <name>Fe(2+)</name>
        <dbReference type="ChEBI" id="CHEBI:29033"/>
    </cofactor>
    <text evidence="8">Binds 1 Mn(2+) or Fe(2+) ion per subunit.</text>
</comment>
<dbReference type="InterPro" id="IPR043135">
    <property type="entry name" value="Fur_C"/>
</dbReference>
<feature type="binding site" evidence="7">
    <location>
        <position position="89"/>
    </location>
    <ligand>
        <name>Zn(2+)</name>
        <dbReference type="ChEBI" id="CHEBI:29105"/>
    </ligand>
</feature>
<dbReference type="AlphaFoldDB" id="A0A7G9WFF6"/>
<dbReference type="SUPFAM" id="SSF46785">
    <property type="entry name" value="Winged helix' DNA-binding domain"/>
    <property type="match status" value="1"/>
</dbReference>
<dbReference type="InterPro" id="IPR036388">
    <property type="entry name" value="WH-like_DNA-bd_sf"/>
</dbReference>
<dbReference type="Gene3D" id="3.30.1490.190">
    <property type="match status" value="1"/>
</dbReference>
<keyword evidence="7" id="KW-0479">Metal-binding</keyword>
<dbReference type="Proteomes" id="UP000516046">
    <property type="component" value="Chromosome"/>
</dbReference>
<evidence type="ECO:0000256" key="2">
    <source>
        <dbReference type="ARBA" id="ARBA00022491"/>
    </source>
</evidence>
<sequence>MPDETLKSKELKTTRRREAILEVLRETQKPMTAEEVYMAVLPQTHMSVSTAYRTLATLTEKEILTKELGQDGKAYFRLNDHRHCHFLRCTGCGEIIPLDGCPIENLEKEWAEKTGYEITGHSLELSGICPKCAAKKDDKPNGK</sequence>
<dbReference type="RefSeq" id="WP_212506488.1">
    <property type="nucleotide sequence ID" value="NZ_CP060696.1"/>
</dbReference>
<dbReference type="GO" id="GO:0000976">
    <property type="term" value="F:transcription cis-regulatory region binding"/>
    <property type="evidence" value="ECO:0007669"/>
    <property type="project" value="TreeGrafter"/>
</dbReference>